<dbReference type="Proteomes" id="UP001596047">
    <property type="component" value="Unassembled WGS sequence"/>
</dbReference>
<dbReference type="RefSeq" id="WP_379191807.1">
    <property type="nucleotide sequence ID" value="NZ_JBHSOW010000116.1"/>
</dbReference>
<dbReference type="GO" id="GO:0016787">
    <property type="term" value="F:hydrolase activity"/>
    <property type="evidence" value="ECO:0007669"/>
    <property type="project" value="UniProtKB-KW"/>
</dbReference>
<sequence>MIYASDLDQTLIYSTRSMGVPADSPGLIAAEQAEGKTLSYISQEALSLLSRLQTDAIFVPVTTRTIKQYERIHLFQGAIRPAYAIMSNGGNIMVNGIVDELWNRGIRRKVQQGAASAQEARAIFDPIMNEEWVVGERFCDELFFAFVIQRDRMPLEAVLEKAEIARALGWEVSIQGRKIYLVPAAVNKREAIEHIRSMHPGLPLIASGDSILDRCLLDAADYAIAPRHGELYNEQQRNPSCTAYRFTKHSGVFAADEILGYVHEVYRDTRALEDVSR</sequence>
<accession>A0ABW0W4P7</accession>
<dbReference type="EMBL" id="JBHSOW010000116">
    <property type="protein sequence ID" value="MFC5653151.1"/>
    <property type="molecule type" value="Genomic_DNA"/>
</dbReference>
<gene>
    <name evidence="1" type="ORF">ACFPYJ_29375</name>
</gene>
<dbReference type="PIRSF" id="PIRSF030802">
    <property type="entry name" value="UCP030802"/>
    <property type="match status" value="1"/>
</dbReference>
<evidence type="ECO:0000313" key="2">
    <source>
        <dbReference type="Proteomes" id="UP001596047"/>
    </source>
</evidence>
<dbReference type="InterPro" id="IPR036412">
    <property type="entry name" value="HAD-like_sf"/>
</dbReference>
<dbReference type="InterPro" id="IPR024197">
    <property type="entry name" value="TPP-like"/>
</dbReference>
<evidence type="ECO:0000313" key="1">
    <source>
        <dbReference type="EMBL" id="MFC5653151.1"/>
    </source>
</evidence>
<dbReference type="SUPFAM" id="SSF56784">
    <property type="entry name" value="HAD-like"/>
    <property type="match status" value="1"/>
</dbReference>
<proteinExistence type="predicted"/>
<organism evidence="1 2">
    <name type="scientific">Paenibacillus solisilvae</name>
    <dbReference type="NCBI Taxonomy" id="2486751"/>
    <lineage>
        <taxon>Bacteria</taxon>
        <taxon>Bacillati</taxon>
        <taxon>Bacillota</taxon>
        <taxon>Bacilli</taxon>
        <taxon>Bacillales</taxon>
        <taxon>Paenibacillaceae</taxon>
        <taxon>Paenibacillus</taxon>
    </lineage>
</organism>
<dbReference type="InterPro" id="IPR023214">
    <property type="entry name" value="HAD_sf"/>
</dbReference>
<protein>
    <submittedName>
        <fullName evidence="1">Hydrolase</fullName>
    </submittedName>
</protein>
<keyword evidence="2" id="KW-1185">Reference proteome</keyword>
<reference evidence="2" key="1">
    <citation type="journal article" date="2019" name="Int. J. Syst. Evol. Microbiol.">
        <title>The Global Catalogue of Microorganisms (GCM) 10K type strain sequencing project: providing services to taxonomists for standard genome sequencing and annotation.</title>
        <authorList>
            <consortium name="The Broad Institute Genomics Platform"/>
            <consortium name="The Broad Institute Genome Sequencing Center for Infectious Disease"/>
            <person name="Wu L."/>
            <person name="Ma J."/>
        </authorList>
    </citation>
    <scope>NUCLEOTIDE SEQUENCE [LARGE SCALE GENOMIC DNA]</scope>
    <source>
        <strain evidence="2">CGMCC 1.3240</strain>
    </source>
</reference>
<keyword evidence="1" id="KW-0378">Hydrolase</keyword>
<dbReference type="Gene3D" id="3.40.50.1000">
    <property type="entry name" value="HAD superfamily/HAD-like"/>
    <property type="match status" value="1"/>
</dbReference>
<comment type="caution">
    <text evidence="1">The sequence shown here is derived from an EMBL/GenBank/DDBJ whole genome shotgun (WGS) entry which is preliminary data.</text>
</comment>
<name>A0ABW0W4P7_9BACL</name>